<feature type="region of interest" description="Disordered" evidence="1">
    <location>
        <begin position="399"/>
        <end position="428"/>
    </location>
</feature>
<evidence type="ECO:0000256" key="1">
    <source>
        <dbReference type="SAM" id="MobiDB-lite"/>
    </source>
</evidence>
<protein>
    <recommendedName>
        <fullName evidence="2">Retrovirus-related Pol polyprotein from transposon TNT 1-94-like beta-barrel domain-containing protein</fullName>
    </recommendedName>
</protein>
<feature type="domain" description="Retrovirus-related Pol polyprotein from transposon TNT 1-94-like beta-barrel" evidence="2">
    <location>
        <begin position="611"/>
        <end position="649"/>
    </location>
</feature>
<evidence type="ECO:0000259" key="2">
    <source>
        <dbReference type="Pfam" id="PF22936"/>
    </source>
</evidence>
<evidence type="ECO:0000313" key="4">
    <source>
        <dbReference type="Proteomes" id="UP001151760"/>
    </source>
</evidence>
<organism evidence="3 4">
    <name type="scientific">Tanacetum coccineum</name>
    <dbReference type="NCBI Taxonomy" id="301880"/>
    <lineage>
        <taxon>Eukaryota</taxon>
        <taxon>Viridiplantae</taxon>
        <taxon>Streptophyta</taxon>
        <taxon>Embryophyta</taxon>
        <taxon>Tracheophyta</taxon>
        <taxon>Spermatophyta</taxon>
        <taxon>Magnoliopsida</taxon>
        <taxon>eudicotyledons</taxon>
        <taxon>Gunneridae</taxon>
        <taxon>Pentapetalae</taxon>
        <taxon>asterids</taxon>
        <taxon>campanulids</taxon>
        <taxon>Asterales</taxon>
        <taxon>Asteraceae</taxon>
        <taxon>Asteroideae</taxon>
        <taxon>Anthemideae</taxon>
        <taxon>Anthemidinae</taxon>
        <taxon>Tanacetum</taxon>
    </lineage>
</organism>
<feature type="compositionally biased region" description="Polar residues" evidence="1">
    <location>
        <begin position="327"/>
        <end position="350"/>
    </location>
</feature>
<sequence>MEIPPPPINTKTPTQQLLNTVSPSSCYSPKGEYAIWAMKMEHYLAHTDYLIWEVIQNGNGPVFPNFEELTRSNEYDIEKGLKMAIRTNDLPVNKWNATTATKQGILQESVEQRKITGGGMDGILEIKMGAELERKKSLKHWCIVKSFTFRLYDAQREQLSDASVEIKAYTQGLKKVEAQLVAHQQGQLWYEQKIKFMKIDLDDKTDVLTYHKKLLAKAQKEKDDLEVIVDKWNHSSKNLGKIVNHHMSARDKFGLGYGDYRYSGNLSYENEVFQSVFKSNKGDFENPPLQKTCEMQAVPPPMTGNYLPSGPDIEIDDSQYTYGPEKTQPSESESQTTELDTCNSNISTEPSELVSEPVVNESNIEVQPKVWSDAPIIEEYESDSDDEYVSVQTKGLDTPSFANKQVKTPRENVKNQSTHSQKPKVNNKELGHGFTERACFVCGSFSHLIRDCDYHVKLAKQVELNKQNMSKGNGTRERKPTWNNVQRVNKQNQFVPLAVQTRTGNNPVNTAKASSTNNFSTARQKVNKQTVLTSTALKVNTVKPIVNGVRPANVFHKTHSPSSRPFKRTTVLRTNFSNQKVYTVKVKEVSTVGGKWDTADNPHRSLKNKGIVDSGCSRHMTGNKAYLADFQDFNGGPVAFGVQDQTVLGKDKSNLLIADSLLKTIWFINAPCYDNEALASPNKRYLVKTNQIR</sequence>
<keyword evidence="4" id="KW-1185">Reference proteome</keyword>
<dbReference type="InterPro" id="IPR054722">
    <property type="entry name" value="PolX-like_BBD"/>
</dbReference>
<dbReference type="Pfam" id="PF22936">
    <property type="entry name" value="Pol_BBD"/>
    <property type="match status" value="1"/>
</dbReference>
<reference evidence="3" key="1">
    <citation type="journal article" date="2022" name="Int. J. Mol. Sci.">
        <title>Draft Genome of Tanacetum Coccineum: Genomic Comparison of Closely Related Tanacetum-Family Plants.</title>
        <authorList>
            <person name="Yamashiro T."/>
            <person name="Shiraishi A."/>
            <person name="Nakayama K."/>
            <person name="Satake H."/>
        </authorList>
    </citation>
    <scope>NUCLEOTIDE SEQUENCE</scope>
</reference>
<comment type="caution">
    <text evidence="3">The sequence shown here is derived from an EMBL/GenBank/DDBJ whole genome shotgun (WGS) entry which is preliminary data.</text>
</comment>
<dbReference type="EMBL" id="BQNB010021156">
    <property type="protein sequence ID" value="GJU03476.1"/>
    <property type="molecule type" value="Genomic_DNA"/>
</dbReference>
<feature type="compositionally biased region" description="Polar residues" evidence="1">
    <location>
        <begin position="414"/>
        <end position="424"/>
    </location>
</feature>
<feature type="region of interest" description="Disordered" evidence="1">
    <location>
        <begin position="319"/>
        <end position="356"/>
    </location>
</feature>
<reference evidence="3" key="2">
    <citation type="submission" date="2022-01" db="EMBL/GenBank/DDBJ databases">
        <authorList>
            <person name="Yamashiro T."/>
            <person name="Shiraishi A."/>
            <person name="Satake H."/>
            <person name="Nakayama K."/>
        </authorList>
    </citation>
    <scope>NUCLEOTIDE SEQUENCE</scope>
</reference>
<gene>
    <name evidence="3" type="ORF">Tco_1113814</name>
</gene>
<name>A0ABQ5IT93_9ASTR</name>
<accession>A0ABQ5IT93</accession>
<dbReference type="Proteomes" id="UP001151760">
    <property type="component" value="Unassembled WGS sequence"/>
</dbReference>
<evidence type="ECO:0000313" key="3">
    <source>
        <dbReference type="EMBL" id="GJU03476.1"/>
    </source>
</evidence>
<proteinExistence type="predicted"/>